<evidence type="ECO:0000313" key="5">
    <source>
        <dbReference type="Proteomes" id="UP000887575"/>
    </source>
</evidence>
<dbReference type="Proteomes" id="UP000887575">
    <property type="component" value="Unassembled WGS sequence"/>
</dbReference>
<feature type="region of interest" description="Disordered" evidence="4">
    <location>
        <begin position="678"/>
        <end position="746"/>
    </location>
</feature>
<dbReference type="AlphaFoldDB" id="A0AAF3JAW6"/>
<evidence type="ECO:0000313" key="6">
    <source>
        <dbReference type="WBParaSite" id="MBELARI_LOCUS7492"/>
    </source>
</evidence>
<feature type="compositionally biased region" description="Polar residues" evidence="4">
    <location>
        <begin position="903"/>
        <end position="914"/>
    </location>
</feature>
<feature type="region of interest" description="Disordered" evidence="4">
    <location>
        <begin position="1"/>
        <end position="24"/>
    </location>
</feature>
<evidence type="ECO:0000256" key="1">
    <source>
        <dbReference type="ARBA" id="ARBA00004496"/>
    </source>
</evidence>
<feature type="compositionally biased region" description="Polar residues" evidence="4">
    <location>
        <begin position="651"/>
        <end position="660"/>
    </location>
</feature>
<keyword evidence="3" id="KW-0175">Coiled coil</keyword>
<feature type="compositionally biased region" description="Polar residues" evidence="4">
    <location>
        <begin position="230"/>
        <end position="241"/>
    </location>
</feature>
<feature type="region of interest" description="Disordered" evidence="4">
    <location>
        <begin position="613"/>
        <end position="666"/>
    </location>
</feature>
<reference evidence="6" key="1">
    <citation type="submission" date="2024-02" db="UniProtKB">
        <authorList>
            <consortium name="WormBaseParasite"/>
        </authorList>
    </citation>
    <scope>IDENTIFICATION</scope>
</reference>
<sequence>MKALLAIVRDRSPSKTRKKEKDGKRNELRIFRSSRFFSKDDLSINKKAKEVENEESSTRREFIVPLRKTKSKEQCVETVRLGPLTLKRRPKSLFVGYDPNSLKRRIKNEDGDVEGVDSNGNFESSWDFDEKPTSVREKIADFERRSSIDSDQGSCISISLKTPKNRIYPFETLKIDPILQNTHLLDEKFAEIRKIFGPNEQIGVYLNLDVQEDLMSRRNSRRKSLIKSPSLLSEPQFNADPTSDEYLTPEEDEELIRTGEPRTQSIVVKGKREHETFAVANLEAPVHARETVNKTIVVGVKQKSLLVERISANIALPTQKSNEKLIEKEEKEGVTGETTELVEQQLREIGRLAENIANAVTKHSQKNRDSEVMSTSASSSFIRLDNIDEEMGRSQASASLHKCASTPRVFSIDNAVEIQPNPVKRVFPVIGIEAGAMVDKLSRGLADLTSGSQDRLQRWKNKLQTTARRHKDASEPPPMHRNCFPKLTSKEEPDKKIAWAMSGGSHSIPAPRPLHSSKSLNNAGTIIHGQSLNTQLSLDMEHRTLKSRENSASQKNIFSYEQYDNVYNGKPPGPARLPPISGVRPDGTDLVRPIAFRPVPSVNDAVKRQSAGAFRSDFERSRTGPLSSSLNGTPPIPTSAVPSAKPKGIHQPSTSFSQFPHQRASMENEYDTVNEFYEKNDAGSNGSDYSGGAGSLGRKIGQQNGHVSSPGSTNKKSFTSSTSSSVSRHSSGVHVTPSPSDSGIVDYESIIRDKENELREVRNTMEQNEEIIIKVYQEKERNYKNEITALRARLAASEKGENALRAQLTSCQRQTESMRITVEGLMAEKRELERRCAQLERDVAQLKGQKCADCKRLNGNHPVSPRIAKETTPNEELRDEVSQLRREVATLRDALGSVTMFNNNHTASNINRTPSEPKIPSGRDRLI</sequence>
<dbReference type="WBParaSite" id="MBELARI_LOCUS7492">
    <property type="protein sequence ID" value="MBELARI_LOCUS7492"/>
    <property type="gene ID" value="MBELARI_LOCUS7492"/>
</dbReference>
<feature type="compositionally biased region" description="Basic and acidic residues" evidence="4">
    <location>
        <begin position="8"/>
        <end position="24"/>
    </location>
</feature>
<dbReference type="GO" id="GO:0005737">
    <property type="term" value="C:cytoplasm"/>
    <property type="evidence" value="ECO:0007669"/>
    <property type="project" value="UniProtKB-SubCell"/>
</dbReference>
<keyword evidence="2" id="KW-0963">Cytoplasm</keyword>
<proteinExistence type="predicted"/>
<name>A0AAF3JAW6_9BILA</name>
<dbReference type="PANTHER" id="PTHR19354:SF2">
    <property type="entry name" value="LEUCINE-RICH REPEAT-CONTAINING PROTEIN DDB_G0290503"/>
    <property type="match status" value="1"/>
</dbReference>
<comment type="subcellular location">
    <subcellularLocation>
        <location evidence="1">Cytoplasm</location>
    </subcellularLocation>
</comment>
<evidence type="ECO:0000256" key="3">
    <source>
        <dbReference type="ARBA" id="ARBA00023054"/>
    </source>
</evidence>
<evidence type="ECO:0000256" key="4">
    <source>
        <dbReference type="SAM" id="MobiDB-lite"/>
    </source>
</evidence>
<feature type="region of interest" description="Disordered" evidence="4">
    <location>
        <begin position="230"/>
        <end position="254"/>
    </location>
</feature>
<dbReference type="InterPro" id="IPR045329">
    <property type="entry name" value="LZTS"/>
</dbReference>
<organism evidence="5 6">
    <name type="scientific">Mesorhabditis belari</name>
    <dbReference type="NCBI Taxonomy" id="2138241"/>
    <lineage>
        <taxon>Eukaryota</taxon>
        <taxon>Metazoa</taxon>
        <taxon>Ecdysozoa</taxon>
        <taxon>Nematoda</taxon>
        <taxon>Chromadorea</taxon>
        <taxon>Rhabditida</taxon>
        <taxon>Rhabditina</taxon>
        <taxon>Rhabditomorpha</taxon>
        <taxon>Rhabditoidea</taxon>
        <taxon>Rhabditidae</taxon>
        <taxon>Mesorhabditinae</taxon>
        <taxon>Mesorhabditis</taxon>
    </lineage>
</organism>
<feature type="compositionally biased region" description="Low complexity" evidence="4">
    <location>
        <begin position="712"/>
        <end position="730"/>
    </location>
</feature>
<protein>
    <submittedName>
        <fullName evidence="6">Uncharacterized protein</fullName>
    </submittedName>
</protein>
<accession>A0AAF3JAW6</accession>
<feature type="region of interest" description="Disordered" evidence="4">
    <location>
        <begin position="903"/>
        <end position="927"/>
    </location>
</feature>
<keyword evidence="5" id="KW-1185">Reference proteome</keyword>
<dbReference type="PANTHER" id="PTHR19354">
    <property type="entry name" value="ZIPPER PUTATIVE TUMOR SUPPRESSOR 2 HOMOLOG-LIKE PROTEIN-RELATED"/>
    <property type="match status" value="1"/>
</dbReference>
<feature type="compositionally biased region" description="Polar residues" evidence="4">
    <location>
        <begin position="701"/>
        <end position="711"/>
    </location>
</feature>
<evidence type="ECO:0000256" key="2">
    <source>
        <dbReference type="ARBA" id="ARBA00022490"/>
    </source>
</evidence>
<feature type="region of interest" description="Disordered" evidence="4">
    <location>
        <begin position="463"/>
        <end position="487"/>
    </location>
</feature>